<dbReference type="InterPro" id="IPR051428">
    <property type="entry name" value="Sphingo_Act-Surfact_Prot"/>
</dbReference>
<dbReference type="PANTHER" id="PTHR11480">
    <property type="entry name" value="SAPOSIN-RELATED"/>
    <property type="match status" value="1"/>
</dbReference>
<evidence type="ECO:0000259" key="3">
    <source>
        <dbReference type="PROSITE" id="PS50015"/>
    </source>
</evidence>
<feature type="signal peptide" evidence="2">
    <location>
        <begin position="1"/>
        <end position="18"/>
    </location>
</feature>
<evidence type="ECO:0000256" key="2">
    <source>
        <dbReference type="SAM" id="SignalP"/>
    </source>
</evidence>
<comment type="caution">
    <text evidence="4">The sequence shown here is derived from an EMBL/GenBank/DDBJ whole genome shotgun (WGS) entry which is preliminary data.</text>
</comment>
<keyword evidence="2" id="KW-0732">Signal</keyword>
<protein>
    <recommendedName>
        <fullName evidence="3">Saposin B-type domain-containing protein</fullName>
    </recommendedName>
</protein>
<accession>A0A8T0DK52</accession>
<dbReference type="EMBL" id="JTDF01004002">
    <property type="protein sequence ID" value="KAF8567304.1"/>
    <property type="molecule type" value="Genomic_DNA"/>
</dbReference>
<evidence type="ECO:0000313" key="4">
    <source>
        <dbReference type="EMBL" id="KAF8567304.1"/>
    </source>
</evidence>
<dbReference type="AlphaFoldDB" id="A0A8T0DK52"/>
<sequence>MRFAYIVTLTLLISSLFAKEDHYEFMNQRNIRFRLARTRQDLLKNDTNEGFLECTSCKLAVEGSKQFLITDKLKNSIMDRVRPKCDQMGEFKKSCTEIAQEILDFAFETLRNLSSRDVCAVFDFCPDPPQINFCPFCVGLLTQAELAILSPPVIEETYLFLMGLCDNVHGFVTVCQIIMYDIFYNAVESIQVHFNPERVCQSSGLCPANYRGLRIPLQ</sequence>
<dbReference type="PROSITE" id="PS50015">
    <property type="entry name" value="SAP_B"/>
    <property type="match status" value="2"/>
</dbReference>
<gene>
    <name evidence="4" type="ORF">P879_07315</name>
</gene>
<proteinExistence type="predicted"/>
<dbReference type="InterPro" id="IPR008139">
    <property type="entry name" value="SaposinB_dom"/>
</dbReference>
<dbReference type="Proteomes" id="UP000699462">
    <property type="component" value="Unassembled WGS sequence"/>
</dbReference>
<keyword evidence="1" id="KW-1015">Disulfide bond</keyword>
<evidence type="ECO:0000256" key="1">
    <source>
        <dbReference type="ARBA" id="ARBA00023157"/>
    </source>
</evidence>
<feature type="domain" description="Saposin B-type" evidence="3">
    <location>
        <begin position="130"/>
        <end position="210"/>
    </location>
</feature>
<dbReference type="SUPFAM" id="SSF47862">
    <property type="entry name" value="Saposin"/>
    <property type="match status" value="2"/>
</dbReference>
<feature type="chain" id="PRO_5035881770" description="Saposin B-type domain-containing protein" evidence="2">
    <location>
        <begin position="19"/>
        <end position="218"/>
    </location>
</feature>
<feature type="domain" description="Saposin B-type" evidence="3">
    <location>
        <begin position="50"/>
        <end position="129"/>
    </location>
</feature>
<dbReference type="OrthoDB" id="6236900at2759"/>
<organism evidence="4 5">
    <name type="scientific">Paragonimus westermani</name>
    <dbReference type="NCBI Taxonomy" id="34504"/>
    <lineage>
        <taxon>Eukaryota</taxon>
        <taxon>Metazoa</taxon>
        <taxon>Spiralia</taxon>
        <taxon>Lophotrochozoa</taxon>
        <taxon>Platyhelminthes</taxon>
        <taxon>Trematoda</taxon>
        <taxon>Digenea</taxon>
        <taxon>Plagiorchiida</taxon>
        <taxon>Troglotremata</taxon>
        <taxon>Troglotrematidae</taxon>
        <taxon>Paragonimus</taxon>
    </lineage>
</organism>
<evidence type="ECO:0000313" key="5">
    <source>
        <dbReference type="Proteomes" id="UP000699462"/>
    </source>
</evidence>
<name>A0A8T0DK52_9TREM</name>
<reference evidence="4 5" key="1">
    <citation type="submission" date="2019-07" db="EMBL/GenBank/DDBJ databases">
        <title>Annotation for the trematode Paragonimus westermani.</title>
        <authorList>
            <person name="Choi Y.-J."/>
        </authorList>
    </citation>
    <scope>NUCLEOTIDE SEQUENCE [LARGE SCALE GENOMIC DNA]</scope>
    <source>
        <strain evidence="4">180907_Pwestermani</strain>
    </source>
</reference>
<keyword evidence="5" id="KW-1185">Reference proteome</keyword>
<dbReference type="SMART" id="SM00741">
    <property type="entry name" value="SapB"/>
    <property type="match status" value="2"/>
</dbReference>
<dbReference type="Gene3D" id="1.10.225.10">
    <property type="entry name" value="Saposin-like"/>
    <property type="match status" value="2"/>
</dbReference>
<dbReference type="InterPro" id="IPR011001">
    <property type="entry name" value="Saposin-like"/>
</dbReference>